<evidence type="ECO:0000313" key="2">
    <source>
        <dbReference type="EMBL" id="SUW63502.1"/>
    </source>
</evidence>
<proteinExistence type="predicted"/>
<evidence type="ECO:0000313" key="3">
    <source>
        <dbReference type="Proteomes" id="UP000255528"/>
    </source>
</evidence>
<dbReference type="Proteomes" id="UP000255528">
    <property type="component" value="Unassembled WGS sequence"/>
</dbReference>
<dbReference type="SMART" id="SM00901">
    <property type="entry name" value="FRG"/>
    <property type="match status" value="1"/>
</dbReference>
<dbReference type="AlphaFoldDB" id="A0A381C6Q8"/>
<dbReference type="EMBL" id="UIGI01000001">
    <property type="protein sequence ID" value="SUW63502.1"/>
    <property type="molecule type" value="Genomic_DNA"/>
</dbReference>
<dbReference type="RefSeq" id="WP_115628225.1">
    <property type="nucleotide sequence ID" value="NZ_UIGI01000001.1"/>
</dbReference>
<dbReference type="Pfam" id="PF08867">
    <property type="entry name" value="FRG"/>
    <property type="match status" value="1"/>
</dbReference>
<protein>
    <submittedName>
        <fullName evidence="2">FRG domain</fullName>
    </submittedName>
</protein>
<reference evidence="2 3" key="1">
    <citation type="submission" date="2018-06" db="EMBL/GenBank/DDBJ databases">
        <authorList>
            <consortium name="Pathogen Informatics"/>
            <person name="Doyle S."/>
        </authorList>
    </citation>
    <scope>NUCLEOTIDE SEQUENCE [LARGE SCALE GENOMIC DNA]</scope>
    <source>
        <strain evidence="2 3">NCTC12119</strain>
    </source>
</reference>
<name>A0A381C6Q8_9ENTR</name>
<evidence type="ECO:0000259" key="1">
    <source>
        <dbReference type="SMART" id="SM00901"/>
    </source>
</evidence>
<accession>A0A381C6Q8</accession>
<organism evidence="2 3">
    <name type="scientific">Buttiauxella agrestis</name>
    <dbReference type="NCBI Taxonomy" id="82977"/>
    <lineage>
        <taxon>Bacteria</taxon>
        <taxon>Pseudomonadati</taxon>
        <taxon>Pseudomonadota</taxon>
        <taxon>Gammaproteobacteria</taxon>
        <taxon>Enterobacterales</taxon>
        <taxon>Enterobacteriaceae</taxon>
        <taxon>Buttiauxella</taxon>
    </lineage>
</organism>
<sequence length="407" mass="46904">MAEVGYGITLTGKYYFEVKFTDRRLLRSFQHESLESLLKVLPVLYDIASDTNNIKKHKARGKERLCIYNSKNKIVAFTTTIPNDKIHNEFMADINSFFKNGSKDAPKKLNCFIDDSKKVVQINSVTEFLSEIEKINLKSGNIFYFRGHSSYLYEMQPSIYRKRELINNEDVIHKELLIRCPTDFEKLSTTFEILVKMQHYSLPTRLLDLTSNPLIALYFACENFVTDKNVGEVKILSIPKNEIKYYDSDTVTVLSNLSKQSKEFSKECIKNKNLPAFTRLMDDIKKEKSYFEDKMSLDSIDCVVCVKPKLNNARIIKQDGAFLLFGMSNDKHTPSKIPTKYLPSGTEKRVFIANEFKGKIIEQLEKIGISAATIYPEIDKVSNYISIKYGKPEEIEEERGMLANQEP</sequence>
<dbReference type="InterPro" id="IPR014966">
    <property type="entry name" value="FRG-dom"/>
</dbReference>
<gene>
    <name evidence="2" type="ORF">NCTC12119_01992</name>
</gene>
<feature type="domain" description="FRG" evidence="1">
    <location>
        <begin position="139"/>
        <end position="234"/>
    </location>
</feature>